<name>A0A4Y2ASY5_ARAVE</name>
<dbReference type="AlphaFoldDB" id="A0A4Y2ASY5"/>
<evidence type="ECO:0000313" key="2">
    <source>
        <dbReference type="Proteomes" id="UP000499080"/>
    </source>
</evidence>
<dbReference type="Proteomes" id="UP000499080">
    <property type="component" value="Unassembled WGS sequence"/>
</dbReference>
<proteinExistence type="predicted"/>
<evidence type="ECO:0000313" key="1">
    <source>
        <dbReference type="EMBL" id="GBL83112.1"/>
    </source>
</evidence>
<gene>
    <name evidence="1" type="ORF">AVEN_165331_1</name>
</gene>
<protein>
    <submittedName>
        <fullName evidence="1">Uncharacterized protein</fullName>
    </submittedName>
</protein>
<comment type="caution">
    <text evidence="1">The sequence shown here is derived from an EMBL/GenBank/DDBJ whole genome shotgun (WGS) entry which is preliminary data.</text>
</comment>
<accession>A0A4Y2ASY5</accession>
<keyword evidence="2" id="KW-1185">Reference proteome</keyword>
<sequence length="105" mass="11714">MRSRRISKRGLASSEGTITVGACPLPMIVLATYGRVPAVAGDGHKNSGLELAQRLSYRCTVQLSARAGCFDMNYHKPRTHDKGEVWQLFLIKMCFGVLEHHLRLM</sequence>
<organism evidence="1 2">
    <name type="scientific">Araneus ventricosus</name>
    <name type="common">Orbweaver spider</name>
    <name type="synonym">Epeira ventricosa</name>
    <dbReference type="NCBI Taxonomy" id="182803"/>
    <lineage>
        <taxon>Eukaryota</taxon>
        <taxon>Metazoa</taxon>
        <taxon>Ecdysozoa</taxon>
        <taxon>Arthropoda</taxon>
        <taxon>Chelicerata</taxon>
        <taxon>Arachnida</taxon>
        <taxon>Araneae</taxon>
        <taxon>Araneomorphae</taxon>
        <taxon>Entelegynae</taxon>
        <taxon>Araneoidea</taxon>
        <taxon>Araneidae</taxon>
        <taxon>Araneus</taxon>
    </lineage>
</organism>
<dbReference type="EMBL" id="BGPR01000031">
    <property type="protein sequence ID" value="GBL83112.1"/>
    <property type="molecule type" value="Genomic_DNA"/>
</dbReference>
<reference evidence="1 2" key="1">
    <citation type="journal article" date="2019" name="Sci. Rep.">
        <title>Orb-weaving spider Araneus ventricosus genome elucidates the spidroin gene catalogue.</title>
        <authorList>
            <person name="Kono N."/>
            <person name="Nakamura H."/>
            <person name="Ohtoshi R."/>
            <person name="Moran D.A.P."/>
            <person name="Shinohara A."/>
            <person name="Yoshida Y."/>
            <person name="Fujiwara M."/>
            <person name="Mori M."/>
            <person name="Tomita M."/>
            <person name="Arakawa K."/>
        </authorList>
    </citation>
    <scope>NUCLEOTIDE SEQUENCE [LARGE SCALE GENOMIC DNA]</scope>
</reference>